<comment type="caution">
    <text evidence="4">Lacks conserved residue(s) required for the propagation of feature annotation.</text>
</comment>
<feature type="domain" description="Shikimate dehydrogenase substrate binding N-terminal" evidence="5">
    <location>
        <begin position="15"/>
        <end position="98"/>
    </location>
</feature>
<feature type="binding site" evidence="4">
    <location>
        <begin position="23"/>
        <end position="25"/>
    </location>
    <ligand>
        <name>shikimate</name>
        <dbReference type="ChEBI" id="CHEBI:36208"/>
    </ligand>
</feature>
<keyword evidence="3 4" id="KW-0057">Aromatic amino acid biosynthesis</keyword>
<dbReference type="OrthoDB" id="9792692at2"/>
<organism evidence="7 8">
    <name type="scientific">Polyangium spumosum</name>
    <dbReference type="NCBI Taxonomy" id="889282"/>
    <lineage>
        <taxon>Bacteria</taxon>
        <taxon>Pseudomonadati</taxon>
        <taxon>Myxococcota</taxon>
        <taxon>Polyangia</taxon>
        <taxon>Polyangiales</taxon>
        <taxon>Polyangiaceae</taxon>
        <taxon>Polyangium</taxon>
    </lineage>
</organism>
<protein>
    <recommendedName>
        <fullName evidence="4">Shikimate dehydrogenase (NADP(+))</fullName>
        <shortName evidence="4">SDH</shortName>
        <ecNumber evidence="4">1.1.1.25</ecNumber>
    </recommendedName>
</protein>
<dbReference type="EMBL" id="WJIE01000004">
    <property type="protein sequence ID" value="MRG93432.1"/>
    <property type="molecule type" value="Genomic_DNA"/>
</dbReference>
<dbReference type="SUPFAM" id="SSF53223">
    <property type="entry name" value="Aminoacid dehydrogenase-like, N-terminal domain"/>
    <property type="match status" value="1"/>
</dbReference>
<dbReference type="GO" id="GO:0009423">
    <property type="term" value="P:chorismate biosynthetic process"/>
    <property type="evidence" value="ECO:0007669"/>
    <property type="project" value="UniProtKB-UniRule"/>
</dbReference>
<comment type="caution">
    <text evidence="7">The sequence shown here is derived from an EMBL/GenBank/DDBJ whole genome shotgun (WGS) entry which is preliminary data.</text>
</comment>
<evidence type="ECO:0000313" key="7">
    <source>
        <dbReference type="EMBL" id="MRG93432.1"/>
    </source>
</evidence>
<evidence type="ECO:0000256" key="4">
    <source>
        <dbReference type="HAMAP-Rule" id="MF_00222"/>
    </source>
</evidence>
<dbReference type="InterPro" id="IPR046346">
    <property type="entry name" value="Aminoacid_DH-like_N_sf"/>
</dbReference>
<comment type="pathway">
    <text evidence="1 4">Metabolic intermediate biosynthesis; chorismate biosynthesis; chorismate from D-erythrose 4-phosphate and phosphoenolpyruvate: step 4/7.</text>
</comment>
<comment type="subunit">
    <text evidence="4">Homodimer.</text>
</comment>
<comment type="similarity">
    <text evidence="4">Belongs to the shikimate dehydrogenase family.</text>
</comment>
<dbReference type="GO" id="GO:0004764">
    <property type="term" value="F:shikimate 3-dehydrogenase (NADP+) activity"/>
    <property type="evidence" value="ECO:0007669"/>
    <property type="project" value="UniProtKB-UniRule"/>
</dbReference>
<dbReference type="GO" id="GO:0008652">
    <property type="term" value="P:amino acid biosynthetic process"/>
    <property type="evidence" value="ECO:0007669"/>
    <property type="project" value="UniProtKB-KW"/>
</dbReference>
<evidence type="ECO:0000313" key="8">
    <source>
        <dbReference type="Proteomes" id="UP000440224"/>
    </source>
</evidence>
<feature type="binding site" evidence="4">
    <location>
        <position position="276"/>
    </location>
    <ligand>
        <name>NADP(+)</name>
        <dbReference type="ChEBI" id="CHEBI:58349"/>
    </ligand>
</feature>
<keyword evidence="2 4" id="KW-0560">Oxidoreductase</keyword>
<dbReference type="HAMAP" id="MF_00222">
    <property type="entry name" value="Shikimate_DH_AroE"/>
    <property type="match status" value="1"/>
</dbReference>
<dbReference type="Proteomes" id="UP000440224">
    <property type="component" value="Unassembled WGS sequence"/>
</dbReference>
<feature type="binding site" evidence="4">
    <location>
        <position position="71"/>
    </location>
    <ligand>
        <name>shikimate</name>
        <dbReference type="ChEBI" id="CHEBI:36208"/>
    </ligand>
</feature>
<evidence type="ECO:0000259" key="6">
    <source>
        <dbReference type="Pfam" id="PF18317"/>
    </source>
</evidence>
<dbReference type="InterPro" id="IPR022893">
    <property type="entry name" value="Shikimate_DH_fam"/>
</dbReference>
<feature type="binding site" evidence="4">
    <location>
        <position position="253"/>
    </location>
    <ligand>
        <name>NADP(+)</name>
        <dbReference type="ChEBI" id="CHEBI:58349"/>
    </ligand>
</feature>
<evidence type="ECO:0000259" key="5">
    <source>
        <dbReference type="Pfam" id="PF08501"/>
    </source>
</evidence>
<reference evidence="7 8" key="1">
    <citation type="submission" date="2019-10" db="EMBL/GenBank/DDBJ databases">
        <title>A soil myxobacterium in the family Polyangiaceae.</title>
        <authorList>
            <person name="Li Y."/>
            <person name="Wang J."/>
        </authorList>
    </citation>
    <scope>NUCLEOTIDE SEQUENCE [LARGE SCALE GENOMIC DNA]</scope>
    <source>
        <strain evidence="7 8">DSM 14734</strain>
    </source>
</reference>
<dbReference type="SUPFAM" id="SSF51735">
    <property type="entry name" value="NAD(P)-binding Rossmann-fold domains"/>
    <property type="match status" value="1"/>
</dbReference>
<evidence type="ECO:0000256" key="1">
    <source>
        <dbReference type="ARBA" id="ARBA00004871"/>
    </source>
</evidence>
<dbReference type="InterPro" id="IPR041121">
    <property type="entry name" value="SDH_C"/>
</dbReference>
<feature type="binding site" evidence="4">
    <location>
        <position position="96"/>
    </location>
    <ligand>
        <name>shikimate</name>
        <dbReference type="ChEBI" id="CHEBI:36208"/>
    </ligand>
</feature>
<dbReference type="GO" id="GO:0005829">
    <property type="term" value="C:cytosol"/>
    <property type="evidence" value="ECO:0007669"/>
    <property type="project" value="TreeGrafter"/>
</dbReference>
<proteinExistence type="inferred from homology"/>
<dbReference type="Gene3D" id="3.40.50.10860">
    <property type="entry name" value="Leucine Dehydrogenase, chain A, domain 1"/>
    <property type="match status" value="1"/>
</dbReference>
<dbReference type="GO" id="GO:0009073">
    <property type="term" value="P:aromatic amino acid family biosynthetic process"/>
    <property type="evidence" value="ECO:0007669"/>
    <property type="project" value="UniProtKB-KW"/>
</dbReference>
<keyword evidence="4" id="KW-0028">Amino-acid biosynthesis</keyword>
<dbReference type="Gene3D" id="3.40.50.720">
    <property type="entry name" value="NAD(P)-binding Rossmann-like Domain"/>
    <property type="match status" value="1"/>
</dbReference>
<name>A0A6N7PMP6_9BACT</name>
<feature type="binding site" evidence="4">
    <location>
        <position position="112"/>
    </location>
    <ligand>
        <name>shikimate</name>
        <dbReference type="ChEBI" id="CHEBI:36208"/>
    </ligand>
</feature>
<dbReference type="GO" id="GO:0019632">
    <property type="term" value="P:shikimate metabolic process"/>
    <property type="evidence" value="ECO:0007669"/>
    <property type="project" value="TreeGrafter"/>
</dbReference>
<evidence type="ECO:0000256" key="2">
    <source>
        <dbReference type="ARBA" id="ARBA00023002"/>
    </source>
</evidence>
<dbReference type="GO" id="GO:0050661">
    <property type="term" value="F:NADP binding"/>
    <property type="evidence" value="ECO:0007669"/>
    <property type="project" value="TreeGrafter"/>
</dbReference>
<keyword evidence="8" id="KW-1185">Reference proteome</keyword>
<comment type="catalytic activity">
    <reaction evidence="4">
        <text>shikimate + NADP(+) = 3-dehydroshikimate + NADPH + H(+)</text>
        <dbReference type="Rhea" id="RHEA:17737"/>
        <dbReference type="ChEBI" id="CHEBI:15378"/>
        <dbReference type="ChEBI" id="CHEBI:16630"/>
        <dbReference type="ChEBI" id="CHEBI:36208"/>
        <dbReference type="ChEBI" id="CHEBI:57783"/>
        <dbReference type="ChEBI" id="CHEBI:58349"/>
        <dbReference type="EC" id="1.1.1.25"/>
    </reaction>
</comment>
<dbReference type="PANTHER" id="PTHR21089:SF1">
    <property type="entry name" value="BIFUNCTIONAL 3-DEHYDROQUINATE DEHYDRATASE_SHIKIMATE DEHYDROGENASE, CHLOROPLASTIC"/>
    <property type="match status" value="1"/>
</dbReference>
<dbReference type="AlphaFoldDB" id="A0A6N7PMP6"/>
<dbReference type="Pfam" id="PF18317">
    <property type="entry name" value="SDH_C"/>
    <property type="match status" value="1"/>
</dbReference>
<keyword evidence="4" id="KW-0521">NADP</keyword>
<gene>
    <name evidence="4" type="primary">aroE</name>
    <name evidence="7" type="ORF">GF068_16150</name>
</gene>
<comment type="function">
    <text evidence="4">Involved in the biosynthesis of the chorismate, which leads to the biosynthesis of aromatic amino acids. Catalyzes the reversible NADPH linked reduction of 3-dehydroshikimate (DHSA) to yield shikimate (SA).</text>
</comment>
<feature type="binding site" evidence="4">
    <location>
        <begin position="136"/>
        <end position="140"/>
    </location>
    <ligand>
        <name>NADP(+)</name>
        <dbReference type="ChEBI" id="CHEBI:58349"/>
    </ligand>
</feature>
<dbReference type="PANTHER" id="PTHR21089">
    <property type="entry name" value="SHIKIMATE DEHYDROGENASE"/>
    <property type="match status" value="1"/>
</dbReference>
<feature type="binding site" evidence="4">
    <location>
        <position position="283"/>
    </location>
    <ligand>
        <name>shikimate</name>
        <dbReference type="ChEBI" id="CHEBI:36208"/>
    </ligand>
</feature>
<dbReference type="InterPro" id="IPR013708">
    <property type="entry name" value="Shikimate_DH-bd_N"/>
</dbReference>
<feature type="active site" description="Proton acceptor" evidence="4">
    <location>
        <position position="75"/>
    </location>
</feature>
<dbReference type="UniPathway" id="UPA00053">
    <property type="reaction ID" value="UER00087"/>
</dbReference>
<feature type="binding site" evidence="4">
    <location>
        <position position="255"/>
    </location>
    <ligand>
        <name>shikimate</name>
        <dbReference type="ChEBI" id="CHEBI:36208"/>
    </ligand>
</feature>
<evidence type="ECO:0000256" key="3">
    <source>
        <dbReference type="ARBA" id="ARBA00023141"/>
    </source>
</evidence>
<dbReference type="InterPro" id="IPR036291">
    <property type="entry name" value="NAD(P)-bd_dom_sf"/>
</dbReference>
<dbReference type="EC" id="1.1.1.25" evidence="4"/>
<feature type="domain" description="SDH C-terminal" evidence="6">
    <location>
        <begin position="276"/>
        <end position="306"/>
    </location>
</feature>
<dbReference type="Pfam" id="PF08501">
    <property type="entry name" value="Shikimate_dh_N"/>
    <property type="match status" value="1"/>
</dbReference>
<sequence>MRAGETMAEGQVFALLGHPVAHSLSPVIHTVAYASLGLPHVYRAIDVPTAGELVAAFDELRSGAIGGANVTLPHKRAVLELVDEVDTSATEPGAANVLCRGEDGRLRAYNTDADALADDIAALAPGASRKRAMVIGSGGAGVAAVAACKKLGFKVIGVTSRSWARSEDIESSPSAEQVRRMGALPLLWPSPGESAPDSFATQALRLQWWDLARGASVVVQATSAGMLGKDPGESVRDVVPWDDLGSDTFAYDVVYTPRMTPFLRAAASRGLQAEGGLGMLVRQAARAILLWTGKEPPLEVMRRAAEDALDRGGRTV</sequence>
<accession>A0A6N7PMP6</accession>